<dbReference type="EMBL" id="JAOPHQ010001133">
    <property type="protein sequence ID" value="KAK0152289.1"/>
    <property type="molecule type" value="Genomic_DNA"/>
</dbReference>
<name>A0AA47N5V8_MERPO</name>
<organism evidence="2 3">
    <name type="scientific">Merluccius polli</name>
    <name type="common">Benguela hake</name>
    <name type="synonym">Merluccius cadenati</name>
    <dbReference type="NCBI Taxonomy" id="89951"/>
    <lineage>
        <taxon>Eukaryota</taxon>
        <taxon>Metazoa</taxon>
        <taxon>Chordata</taxon>
        <taxon>Craniata</taxon>
        <taxon>Vertebrata</taxon>
        <taxon>Euteleostomi</taxon>
        <taxon>Actinopterygii</taxon>
        <taxon>Neopterygii</taxon>
        <taxon>Teleostei</taxon>
        <taxon>Neoteleostei</taxon>
        <taxon>Acanthomorphata</taxon>
        <taxon>Zeiogadaria</taxon>
        <taxon>Gadariae</taxon>
        <taxon>Gadiformes</taxon>
        <taxon>Gadoidei</taxon>
        <taxon>Merlucciidae</taxon>
        <taxon>Merluccius</taxon>
    </lineage>
</organism>
<dbReference type="PANTHER" id="PTHR31025:SF25">
    <property type="entry name" value="ZINC FINGER (C2H2)-60"/>
    <property type="match status" value="1"/>
</dbReference>
<dbReference type="AlphaFoldDB" id="A0AA47N5V8"/>
<gene>
    <name evidence="2" type="ORF">N1851_006338</name>
</gene>
<dbReference type="SUPFAM" id="SSF54277">
    <property type="entry name" value="CAD &amp; PB1 domains"/>
    <property type="match status" value="1"/>
</dbReference>
<accession>A0AA47N5V8</accession>
<reference evidence="2" key="1">
    <citation type="journal article" date="2023" name="Front. Mar. Sci.">
        <title>A new Merluccius polli reference genome to investigate the effects of global change in West African waters.</title>
        <authorList>
            <person name="Mateo J.L."/>
            <person name="Blanco-Fernandez C."/>
            <person name="Garcia-Vazquez E."/>
            <person name="Machado-Schiaffino G."/>
        </authorList>
    </citation>
    <scope>NUCLEOTIDE SEQUENCE</scope>
    <source>
        <strain evidence="2">C29</strain>
        <tissue evidence="2">Fin</tissue>
    </source>
</reference>
<sequence>MHSYHGTRYAVGMILPHGSTISLLSWYYEHFRGFVLEHSGKVTLLHIQQLSDTYPLAAYCVGGKRMMDPVVVKVIIDHHSEKLTLSSGMPDTVEQLHKTVNDTFQIHEEFTLHYFDEDFGDFFTIHSTNEVKHKGTIKVVTIPSIVLSFATPETENVSDADKSDTSSLTSKTLSSQSSSRSADYQSDGTSSVSSQGTVLLSPERALWPSEIEIPRFSVATEAVLRNANEQFLKNGTVVNNPRVKSEIMERLADYMYSYTAYPTGLQVGQVAEALVQKHPCLTEPGSRNGWIGWMYCLKYKMGNYRSKLRNLGFPEVTCNSLKNKRPGERKPAQNVKKARKGEVMYLPHYPSGESSEHQEQKRLEILSELKKREGSHQ</sequence>
<evidence type="ECO:0000313" key="3">
    <source>
        <dbReference type="Proteomes" id="UP001174136"/>
    </source>
</evidence>
<dbReference type="PANTHER" id="PTHR31025">
    <property type="entry name" value="SI:CH211-196P9.1-RELATED"/>
    <property type="match status" value="1"/>
</dbReference>
<comment type="caution">
    <text evidence="2">The sequence shown here is derived from an EMBL/GenBank/DDBJ whole genome shotgun (WGS) entry which is preliminary data.</text>
</comment>
<feature type="compositionally biased region" description="Basic and acidic residues" evidence="1">
    <location>
        <begin position="354"/>
        <end position="377"/>
    </location>
</feature>
<proteinExistence type="predicted"/>
<feature type="region of interest" description="Disordered" evidence="1">
    <location>
        <begin position="156"/>
        <end position="196"/>
    </location>
</feature>
<feature type="compositionally biased region" description="Low complexity" evidence="1">
    <location>
        <begin position="165"/>
        <end position="187"/>
    </location>
</feature>
<keyword evidence="3" id="KW-1185">Reference proteome</keyword>
<evidence type="ECO:0000256" key="1">
    <source>
        <dbReference type="SAM" id="MobiDB-lite"/>
    </source>
</evidence>
<evidence type="ECO:0000313" key="2">
    <source>
        <dbReference type="EMBL" id="KAK0152289.1"/>
    </source>
</evidence>
<protein>
    <submittedName>
        <fullName evidence="2">Uncharacterized protein</fullName>
    </submittedName>
</protein>
<feature type="region of interest" description="Disordered" evidence="1">
    <location>
        <begin position="322"/>
        <end position="377"/>
    </location>
</feature>
<dbReference type="Proteomes" id="UP001174136">
    <property type="component" value="Unassembled WGS sequence"/>
</dbReference>